<keyword evidence="1" id="KW-0175">Coiled coil</keyword>
<dbReference type="AlphaFoldDB" id="A0A9Q1FNU3"/>
<dbReference type="Proteomes" id="UP001152622">
    <property type="component" value="Chromosome 4"/>
</dbReference>
<dbReference type="OrthoDB" id="8941469at2759"/>
<keyword evidence="4" id="KW-1185">Reference proteome</keyword>
<reference evidence="3" key="1">
    <citation type="journal article" date="2023" name="Science">
        <title>Genome structures resolve the early diversification of teleost fishes.</title>
        <authorList>
            <person name="Parey E."/>
            <person name="Louis A."/>
            <person name="Montfort J."/>
            <person name="Bouchez O."/>
            <person name="Roques C."/>
            <person name="Iampietro C."/>
            <person name="Lluch J."/>
            <person name="Castinel A."/>
            <person name="Donnadieu C."/>
            <person name="Desvignes T."/>
            <person name="Floi Bucao C."/>
            <person name="Jouanno E."/>
            <person name="Wen M."/>
            <person name="Mejri S."/>
            <person name="Dirks R."/>
            <person name="Jansen H."/>
            <person name="Henkel C."/>
            <person name="Chen W.J."/>
            <person name="Zahm M."/>
            <person name="Cabau C."/>
            <person name="Klopp C."/>
            <person name="Thompson A.W."/>
            <person name="Robinson-Rechavi M."/>
            <person name="Braasch I."/>
            <person name="Lecointre G."/>
            <person name="Bobe J."/>
            <person name="Postlethwait J.H."/>
            <person name="Berthelot C."/>
            <person name="Roest Crollius H."/>
            <person name="Guiguen Y."/>
        </authorList>
    </citation>
    <scope>NUCLEOTIDE SEQUENCE</scope>
    <source>
        <strain evidence="3">WJC10195</strain>
    </source>
</reference>
<comment type="caution">
    <text evidence="3">The sequence shown here is derived from an EMBL/GenBank/DDBJ whole genome shotgun (WGS) entry which is preliminary data.</text>
</comment>
<accession>A0A9Q1FNU3</accession>
<feature type="chain" id="PRO_5040188640" evidence="2">
    <location>
        <begin position="22"/>
        <end position="425"/>
    </location>
</feature>
<proteinExistence type="predicted"/>
<feature type="coiled-coil region" evidence="1">
    <location>
        <begin position="295"/>
        <end position="322"/>
    </location>
</feature>
<feature type="coiled-coil region" evidence="1">
    <location>
        <begin position="79"/>
        <end position="106"/>
    </location>
</feature>
<organism evidence="3 4">
    <name type="scientific">Synaphobranchus kaupii</name>
    <name type="common">Kaup's arrowtooth eel</name>
    <dbReference type="NCBI Taxonomy" id="118154"/>
    <lineage>
        <taxon>Eukaryota</taxon>
        <taxon>Metazoa</taxon>
        <taxon>Chordata</taxon>
        <taxon>Craniata</taxon>
        <taxon>Vertebrata</taxon>
        <taxon>Euteleostomi</taxon>
        <taxon>Actinopterygii</taxon>
        <taxon>Neopterygii</taxon>
        <taxon>Teleostei</taxon>
        <taxon>Anguilliformes</taxon>
        <taxon>Synaphobranchidae</taxon>
        <taxon>Synaphobranchus</taxon>
    </lineage>
</organism>
<evidence type="ECO:0000313" key="3">
    <source>
        <dbReference type="EMBL" id="KAJ8362982.1"/>
    </source>
</evidence>
<feature type="signal peptide" evidence="2">
    <location>
        <begin position="1"/>
        <end position="21"/>
    </location>
</feature>
<evidence type="ECO:0000256" key="2">
    <source>
        <dbReference type="SAM" id="SignalP"/>
    </source>
</evidence>
<dbReference type="PANTHER" id="PTHR33104">
    <property type="entry name" value="SI:DKEY-29D5.2"/>
    <property type="match status" value="1"/>
</dbReference>
<name>A0A9Q1FNU3_SYNKA</name>
<dbReference type="EMBL" id="JAINUF010000004">
    <property type="protein sequence ID" value="KAJ8362982.1"/>
    <property type="molecule type" value="Genomic_DNA"/>
</dbReference>
<evidence type="ECO:0000256" key="1">
    <source>
        <dbReference type="SAM" id="Coils"/>
    </source>
</evidence>
<protein>
    <submittedName>
        <fullName evidence="3">Uncharacterized protein</fullName>
    </submittedName>
</protein>
<sequence>MWQHTSANSVGALQLLSVVVTVDHAPSSVLNVTSTHTLDMSSVLHNRDAMTAGFFQPLPPTACVVDKTLSHCVRLVPALQSQLQDLESMKAQLAVTESQLEDWVNDVKDWAEAATTTPNDADADALASRIEVLVASIKKRSQRLYKDTDGNKGRGRISRKIREEKRILTSVVEKYNRMVPSTETLCLETILSGETAWSWQLPHSDSVDLRTKRRAFDIITAIRRLEEEKKIVVAEMDHHWKSVSTRADTLKEPSCLFSTGHSQKTDPPFNAPDVPDTNREVAFAPETVVHLVPALQSQLQDLESMKAQLAVTESQLEDWVNDVKDWAEAATTTPNDADADALASRIEVLVASIKKRSQRLYKDTDGNKGRGRISRKIREEKRILTSVVEKYNRMVPSTETLCLETILSGETAWSWQLPHSGMYTS</sequence>
<gene>
    <name evidence="3" type="ORF">SKAU_G00118130</name>
</gene>
<keyword evidence="2" id="KW-0732">Signal</keyword>
<evidence type="ECO:0000313" key="4">
    <source>
        <dbReference type="Proteomes" id="UP001152622"/>
    </source>
</evidence>
<dbReference type="PANTHER" id="PTHR33104:SF2">
    <property type="entry name" value="CXC3 LIKE CYSTEINE CLUSTER DOMAIN-CONTAINING PROTEIN"/>
    <property type="match status" value="1"/>
</dbReference>